<name>A0AAV5VNJ1_9BILA</name>
<evidence type="ECO:0000313" key="2">
    <source>
        <dbReference type="Proteomes" id="UP001432322"/>
    </source>
</evidence>
<dbReference type="AlphaFoldDB" id="A0AAV5VNJ1"/>
<gene>
    <name evidence="1" type="ORF">PFISCL1PPCAC_12463</name>
</gene>
<reference evidence="1" key="1">
    <citation type="submission" date="2023-10" db="EMBL/GenBank/DDBJ databases">
        <title>Genome assembly of Pristionchus species.</title>
        <authorList>
            <person name="Yoshida K."/>
            <person name="Sommer R.J."/>
        </authorList>
    </citation>
    <scope>NUCLEOTIDE SEQUENCE</scope>
    <source>
        <strain evidence="1">RS5133</strain>
    </source>
</reference>
<feature type="non-terminal residue" evidence="1">
    <location>
        <position position="1"/>
    </location>
</feature>
<comment type="caution">
    <text evidence="1">The sequence shown here is derived from an EMBL/GenBank/DDBJ whole genome shotgun (WGS) entry which is preliminary data.</text>
</comment>
<dbReference type="EMBL" id="BTSY01000003">
    <property type="protein sequence ID" value="GMT21166.1"/>
    <property type="molecule type" value="Genomic_DNA"/>
</dbReference>
<feature type="non-terminal residue" evidence="1">
    <location>
        <position position="88"/>
    </location>
</feature>
<accession>A0AAV5VNJ1</accession>
<proteinExistence type="predicted"/>
<keyword evidence="2" id="KW-1185">Reference proteome</keyword>
<dbReference type="Proteomes" id="UP001432322">
    <property type="component" value="Unassembled WGS sequence"/>
</dbReference>
<sequence length="88" mass="10046">NHILMLHRSMRRRHVLLRSHITRLLHSLSIPTCELSHSDVRFVLRSVLAPFGNTVDATHQYPRACTTPSRAFLLPISCRLHFPASPPS</sequence>
<organism evidence="1 2">
    <name type="scientific">Pristionchus fissidentatus</name>
    <dbReference type="NCBI Taxonomy" id="1538716"/>
    <lineage>
        <taxon>Eukaryota</taxon>
        <taxon>Metazoa</taxon>
        <taxon>Ecdysozoa</taxon>
        <taxon>Nematoda</taxon>
        <taxon>Chromadorea</taxon>
        <taxon>Rhabditida</taxon>
        <taxon>Rhabditina</taxon>
        <taxon>Diplogasteromorpha</taxon>
        <taxon>Diplogasteroidea</taxon>
        <taxon>Neodiplogasteridae</taxon>
        <taxon>Pristionchus</taxon>
    </lineage>
</organism>
<evidence type="ECO:0000313" key="1">
    <source>
        <dbReference type="EMBL" id="GMT21166.1"/>
    </source>
</evidence>
<protein>
    <submittedName>
        <fullName evidence="1">Uncharacterized protein</fullName>
    </submittedName>
</protein>